<evidence type="ECO:0000313" key="2">
    <source>
        <dbReference type="EMBL" id="KAI9634930.1"/>
    </source>
</evidence>
<name>A0AA38H6B2_9TREE</name>
<dbReference type="GO" id="GO:0030687">
    <property type="term" value="C:preribosome, large subunit precursor"/>
    <property type="evidence" value="ECO:0007669"/>
    <property type="project" value="TreeGrafter"/>
</dbReference>
<evidence type="ECO:0000313" key="3">
    <source>
        <dbReference type="Proteomes" id="UP001164286"/>
    </source>
</evidence>
<dbReference type="Proteomes" id="UP001164286">
    <property type="component" value="Unassembled WGS sequence"/>
</dbReference>
<dbReference type="GeneID" id="77724826"/>
<evidence type="ECO:0000256" key="1">
    <source>
        <dbReference type="SAM" id="MobiDB-lite"/>
    </source>
</evidence>
<comment type="caution">
    <text evidence="2">The sequence shown here is derived from an EMBL/GenBank/DDBJ whole genome shotgun (WGS) entry which is preliminary data.</text>
</comment>
<protein>
    <submittedName>
        <fullName evidence="2">Las1-like-domain-containing protein</fullName>
    </submittedName>
</protein>
<dbReference type="PANTHER" id="PTHR15002">
    <property type="entry name" value="RIBOSOMAL BIOGENESIS PROTEIN LAS1L"/>
    <property type="match status" value="1"/>
</dbReference>
<dbReference type="GO" id="GO:0090730">
    <property type="term" value="C:Las1 complex"/>
    <property type="evidence" value="ECO:0007669"/>
    <property type="project" value="InterPro"/>
</dbReference>
<keyword evidence="3" id="KW-1185">Reference proteome</keyword>
<dbReference type="EMBL" id="JAKWFO010000006">
    <property type="protein sequence ID" value="KAI9634930.1"/>
    <property type="molecule type" value="Genomic_DNA"/>
</dbReference>
<dbReference type="GO" id="GO:0000470">
    <property type="term" value="P:maturation of LSU-rRNA"/>
    <property type="evidence" value="ECO:0007669"/>
    <property type="project" value="TreeGrafter"/>
</dbReference>
<dbReference type="GO" id="GO:0004519">
    <property type="term" value="F:endonuclease activity"/>
    <property type="evidence" value="ECO:0007669"/>
    <property type="project" value="InterPro"/>
</dbReference>
<dbReference type="GO" id="GO:0000460">
    <property type="term" value="P:maturation of 5.8S rRNA"/>
    <property type="evidence" value="ECO:0007669"/>
    <property type="project" value="TreeGrafter"/>
</dbReference>
<dbReference type="RefSeq" id="XP_052944707.1">
    <property type="nucleotide sequence ID" value="XM_053085625.1"/>
</dbReference>
<sequence length="461" mass="51295">MRTPRRVPWTSQSELSELYEWLFAPSADIASRRRGLARMSVYISSPSCPAFIHLLHTLVSADLLPPPADSAAAHATRLTSAMAVVRFINGMVDPLQTGPYARPISHLAASIQIPASLISLRHRATHEDLPPLPLLRQSVLQAIHYLHTFSFLPLLASSSTQPAYEGRDRAEKLVGRWKRLMKDRLRDREVAEDTARAKELRRVRRGLESEEVEDVVEALCGTEGMIPLARKKRPGKTDTAPPTALLQVWAPLLVHLTAVRPTYPALLAEHIVSALIDDEGRRTPEHPSQEGRREGEKERQSFRWTLAVWLIWLWEGLSGPGRIGIAEECRRPLWNRVVSALLAGDMILRRLAGSLAQIDGSLQDSWRSIAPMLLEPDEPDLLSGLDDVNMEGMNEADRMLAQMEARLGQLQRVAQPILMDGARSTPGSTLQNGHDAATAPGWRKLGPREWRACPMGVWGVA</sequence>
<accession>A0AA38H6B2</accession>
<dbReference type="PANTHER" id="PTHR15002:SF0">
    <property type="entry name" value="RIBOSOMAL BIOGENESIS PROTEIN LAS1L"/>
    <property type="match status" value="1"/>
</dbReference>
<dbReference type="InterPro" id="IPR007174">
    <property type="entry name" value="Las1"/>
</dbReference>
<dbReference type="Pfam" id="PF04031">
    <property type="entry name" value="Las1"/>
    <property type="match status" value="1"/>
</dbReference>
<proteinExistence type="predicted"/>
<reference evidence="2" key="1">
    <citation type="journal article" date="2022" name="G3 (Bethesda)">
        <title>High quality genome of the basidiomycete yeast Dioszegia hungarica PDD-24b-2 isolated from cloud water.</title>
        <authorList>
            <person name="Jarrige D."/>
            <person name="Haridas S."/>
            <person name="Bleykasten-Grosshans C."/>
            <person name="Joly M."/>
            <person name="Nadalig T."/>
            <person name="Sancelme M."/>
            <person name="Vuilleumier S."/>
            <person name="Grigoriev I.V."/>
            <person name="Amato P."/>
            <person name="Bringel F."/>
        </authorList>
    </citation>
    <scope>NUCLEOTIDE SEQUENCE</scope>
    <source>
        <strain evidence="2">PDD-24b-2</strain>
    </source>
</reference>
<feature type="region of interest" description="Disordered" evidence="1">
    <location>
        <begin position="278"/>
        <end position="297"/>
    </location>
</feature>
<organism evidence="2 3">
    <name type="scientific">Dioszegia hungarica</name>
    <dbReference type="NCBI Taxonomy" id="4972"/>
    <lineage>
        <taxon>Eukaryota</taxon>
        <taxon>Fungi</taxon>
        <taxon>Dikarya</taxon>
        <taxon>Basidiomycota</taxon>
        <taxon>Agaricomycotina</taxon>
        <taxon>Tremellomycetes</taxon>
        <taxon>Tremellales</taxon>
        <taxon>Bulleribasidiaceae</taxon>
        <taxon>Dioszegia</taxon>
    </lineage>
</organism>
<gene>
    <name evidence="2" type="ORF">MKK02DRAFT_16400</name>
</gene>
<dbReference type="AlphaFoldDB" id="A0AA38H6B2"/>